<organism evidence="2">
    <name type="scientific">marine sediment metagenome</name>
    <dbReference type="NCBI Taxonomy" id="412755"/>
    <lineage>
        <taxon>unclassified sequences</taxon>
        <taxon>metagenomes</taxon>
        <taxon>ecological metagenomes</taxon>
    </lineage>
</organism>
<protein>
    <recommendedName>
        <fullName evidence="3">Alcohol dehydrogenase-like C-terminal domain-containing protein</fullName>
    </recommendedName>
</protein>
<sequence length="215" mass="22354">VLLLGAGGPMGQMFVLWLLGNEGAMPGRVVCTDVDEGRLDALRRLGGDAPGGLRFDVVDAREGSPSDYLSEGEIDYLVVLCPVLEAVKGCVPFLAEGAVMNCFAGMKGATLFLDAGTITSRRLRIVGFSGLDTPAMKGALSRIIEGKVDVSPVVAAVGGFDTGREALEACGAGTYPGKIVVYSGVDAPLRPLAEITGGENWSAEYERRFLDGGPA</sequence>
<comment type="caution">
    <text evidence="2">The sequence shown here is derived from an EMBL/GenBank/DDBJ whole genome shotgun (WGS) entry which is preliminary data.</text>
</comment>
<dbReference type="InterPro" id="IPR036291">
    <property type="entry name" value="NAD(P)-bd_dom_sf"/>
</dbReference>
<dbReference type="PANTHER" id="PTHR43401">
    <property type="entry name" value="L-THREONINE 3-DEHYDROGENASE"/>
    <property type="match status" value="1"/>
</dbReference>
<gene>
    <name evidence="2" type="ORF">S01H1_80167</name>
</gene>
<dbReference type="AlphaFoldDB" id="X0XR52"/>
<keyword evidence="1" id="KW-0560">Oxidoreductase</keyword>
<feature type="non-terminal residue" evidence="2">
    <location>
        <position position="1"/>
    </location>
</feature>
<evidence type="ECO:0008006" key="3">
    <source>
        <dbReference type="Google" id="ProtNLM"/>
    </source>
</evidence>
<evidence type="ECO:0000256" key="1">
    <source>
        <dbReference type="ARBA" id="ARBA00023002"/>
    </source>
</evidence>
<accession>X0XR52</accession>
<reference evidence="2" key="1">
    <citation type="journal article" date="2014" name="Front. Microbiol.">
        <title>High frequency of phylogenetically diverse reductive dehalogenase-homologous genes in deep subseafloor sedimentary metagenomes.</title>
        <authorList>
            <person name="Kawai M."/>
            <person name="Futagami T."/>
            <person name="Toyoda A."/>
            <person name="Takaki Y."/>
            <person name="Nishi S."/>
            <person name="Hori S."/>
            <person name="Arai W."/>
            <person name="Tsubouchi T."/>
            <person name="Morono Y."/>
            <person name="Uchiyama I."/>
            <person name="Ito T."/>
            <person name="Fujiyama A."/>
            <person name="Inagaki F."/>
            <person name="Takami H."/>
        </authorList>
    </citation>
    <scope>NUCLEOTIDE SEQUENCE</scope>
    <source>
        <strain evidence="2">Expedition CK06-06</strain>
    </source>
</reference>
<dbReference type="SUPFAM" id="SSF51735">
    <property type="entry name" value="NAD(P)-binding Rossmann-fold domains"/>
    <property type="match status" value="1"/>
</dbReference>
<dbReference type="Gene3D" id="3.90.180.10">
    <property type="entry name" value="Medium-chain alcohol dehydrogenases, catalytic domain"/>
    <property type="match status" value="1"/>
</dbReference>
<dbReference type="EMBL" id="BARS01054106">
    <property type="protein sequence ID" value="GAG45654.1"/>
    <property type="molecule type" value="Genomic_DNA"/>
</dbReference>
<name>X0XR52_9ZZZZ</name>
<dbReference type="PANTHER" id="PTHR43401:SF2">
    <property type="entry name" value="L-THREONINE 3-DEHYDROGENASE"/>
    <property type="match status" value="1"/>
</dbReference>
<evidence type="ECO:0000313" key="2">
    <source>
        <dbReference type="EMBL" id="GAG45654.1"/>
    </source>
</evidence>
<proteinExistence type="predicted"/>
<dbReference type="InterPro" id="IPR050129">
    <property type="entry name" value="Zn_alcohol_dh"/>
</dbReference>
<dbReference type="GO" id="GO:0016491">
    <property type="term" value="F:oxidoreductase activity"/>
    <property type="evidence" value="ECO:0007669"/>
    <property type="project" value="UniProtKB-KW"/>
</dbReference>